<reference evidence="3" key="1">
    <citation type="submission" date="2025-08" db="UniProtKB">
        <authorList>
            <consortium name="RefSeq"/>
        </authorList>
    </citation>
    <scope>IDENTIFICATION</scope>
    <source>
        <tissue evidence="3">Whole organism</tissue>
    </source>
</reference>
<gene>
    <name evidence="3" type="primary">LOC108673959</name>
</gene>
<accession>A0A8B7NUE8</accession>
<evidence type="ECO:0000313" key="3">
    <source>
        <dbReference type="RefSeq" id="XP_018017340.2"/>
    </source>
</evidence>
<feature type="compositionally biased region" description="Low complexity" evidence="1">
    <location>
        <begin position="196"/>
        <end position="205"/>
    </location>
</feature>
<dbReference type="GeneID" id="108673959"/>
<dbReference type="Proteomes" id="UP000694843">
    <property type="component" value="Unplaced"/>
</dbReference>
<dbReference type="OrthoDB" id="10255185at2759"/>
<protein>
    <submittedName>
        <fullName evidence="3">Uncharacterized protein LOC108673959</fullName>
    </submittedName>
</protein>
<feature type="non-terminal residue" evidence="3">
    <location>
        <position position="268"/>
    </location>
</feature>
<proteinExistence type="predicted"/>
<feature type="compositionally biased region" description="Basic and acidic residues" evidence="1">
    <location>
        <begin position="51"/>
        <end position="62"/>
    </location>
</feature>
<name>A0A8B7NUE8_HYAAZ</name>
<feature type="compositionally biased region" description="Low complexity" evidence="1">
    <location>
        <begin position="168"/>
        <end position="177"/>
    </location>
</feature>
<dbReference type="RefSeq" id="XP_018017340.2">
    <property type="nucleotide sequence ID" value="XM_018161851.2"/>
</dbReference>
<feature type="region of interest" description="Disordered" evidence="1">
    <location>
        <begin position="51"/>
        <end position="89"/>
    </location>
</feature>
<evidence type="ECO:0000256" key="1">
    <source>
        <dbReference type="SAM" id="MobiDB-lite"/>
    </source>
</evidence>
<feature type="region of interest" description="Disordered" evidence="1">
    <location>
        <begin position="103"/>
        <end position="251"/>
    </location>
</feature>
<feature type="compositionally biased region" description="Low complexity" evidence="1">
    <location>
        <begin position="1"/>
        <end position="19"/>
    </location>
</feature>
<dbReference type="KEGG" id="hazt:108673959"/>
<feature type="region of interest" description="Disordered" evidence="1">
    <location>
        <begin position="1"/>
        <end position="30"/>
    </location>
</feature>
<sequence length="268" mass="28707">MATSLSSLSSSSNNNNSSNMPPSRGVSRLGQMQARLQEQLMVEKESRLLEMAARQEAERDSTIQRVTKSSASSLSSSLSSLSLGSSFSGQGRVRKLFEDRRSTGYDKSYPLNPVRGKPSDAKPAVRGIVKNGPRNGPPAPNRGGYSSGYGQARSRSQVSADPRVPKQNLINRQNNNNGAGVLSSHKSNPSLLDADNSGSYNNNSRYGRRPSRDMRSPSPAVNGSGPSPIPPPSAAPLKRPPPKKPSPSPLKVRLNYILTSIKLSILIS</sequence>
<feature type="compositionally biased region" description="Low complexity" evidence="1">
    <location>
        <begin position="69"/>
        <end position="88"/>
    </location>
</feature>
<dbReference type="AlphaFoldDB" id="A0A8B7NUE8"/>
<keyword evidence="2" id="KW-1185">Reference proteome</keyword>
<organism evidence="2 3">
    <name type="scientific">Hyalella azteca</name>
    <name type="common">Amphipod</name>
    <dbReference type="NCBI Taxonomy" id="294128"/>
    <lineage>
        <taxon>Eukaryota</taxon>
        <taxon>Metazoa</taxon>
        <taxon>Ecdysozoa</taxon>
        <taxon>Arthropoda</taxon>
        <taxon>Crustacea</taxon>
        <taxon>Multicrustacea</taxon>
        <taxon>Malacostraca</taxon>
        <taxon>Eumalacostraca</taxon>
        <taxon>Peracarida</taxon>
        <taxon>Amphipoda</taxon>
        <taxon>Senticaudata</taxon>
        <taxon>Talitrida</taxon>
        <taxon>Talitroidea</taxon>
        <taxon>Hyalellidae</taxon>
        <taxon>Hyalella</taxon>
    </lineage>
</organism>
<evidence type="ECO:0000313" key="2">
    <source>
        <dbReference type="Proteomes" id="UP000694843"/>
    </source>
</evidence>